<protein>
    <recommendedName>
        <fullName evidence="8 18">3-dehydroquinate synthase</fullName>
        <shortName evidence="18">DHQS</shortName>
        <ecNumber evidence="7 18">4.2.3.4</ecNumber>
    </recommendedName>
</protein>
<feature type="binding site" evidence="18">
    <location>
        <position position="277"/>
    </location>
    <ligand>
        <name>Zn(2+)</name>
        <dbReference type="ChEBI" id="CHEBI:29105"/>
    </ligand>
</feature>
<dbReference type="RefSeq" id="WP_264600769.1">
    <property type="nucleotide sequence ID" value="NZ_JAOQNS010000003.1"/>
</dbReference>
<dbReference type="EC" id="4.2.3.4" evidence="7 18"/>
<evidence type="ECO:0000256" key="5">
    <source>
        <dbReference type="ARBA" id="ARBA00004661"/>
    </source>
</evidence>
<evidence type="ECO:0000259" key="19">
    <source>
        <dbReference type="Pfam" id="PF01761"/>
    </source>
</evidence>
<dbReference type="InterPro" id="IPR016037">
    <property type="entry name" value="DHQ_synth_AroB"/>
</dbReference>
<keyword evidence="22" id="KW-1185">Reference proteome</keyword>
<keyword evidence="16 18" id="KW-0456">Lyase</keyword>
<comment type="function">
    <text evidence="3 18">Catalyzes the conversion of 3-deoxy-D-arabino-heptulosonate 7-phosphate (DAHP) to dehydroquinate (DHQ).</text>
</comment>
<dbReference type="Proteomes" id="UP001209755">
    <property type="component" value="Unassembled WGS sequence"/>
</dbReference>
<comment type="catalytic activity">
    <reaction evidence="1 18">
        <text>7-phospho-2-dehydro-3-deoxy-D-arabino-heptonate = 3-dehydroquinate + phosphate</text>
        <dbReference type="Rhea" id="RHEA:21968"/>
        <dbReference type="ChEBI" id="CHEBI:32364"/>
        <dbReference type="ChEBI" id="CHEBI:43474"/>
        <dbReference type="ChEBI" id="CHEBI:58394"/>
        <dbReference type="EC" id="4.2.3.4"/>
    </reaction>
</comment>
<dbReference type="CDD" id="cd08195">
    <property type="entry name" value="DHQS"/>
    <property type="match status" value="1"/>
</dbReference>
<dbReference type="GO" id="GO:0003856">
    <property type="term" value="F:3-dehydroquinate synthase activity"/>
    <property type="evidence" value="ECO:0007669"/>
    <property type="project" value="UniProtKB-EC"/>
</dbReference>
<keyword evidence="14 18" id="KW-0520">NAD</keyword>
<evidence type="ECO:0000256" key="13">
    <source>
        <dbReference type="ARBA" id="ARBA00022833"/>
    </source>
</evidence>
<gene>
    <name evidence="18" type="primary">aroB</name>
    <name evidence="21" type="ORF">M2319_001441</name>
</gene>
<comment type="subcellular location">
    <subcellularLocation>
        <location evidence="4 18">Cytoplasm</location>
    </subcellularLocation>
</comment>
<keyword evidence="10 18" id="KW-0028">Amino-acid biosynthesis</keyword>
<dbReference type="Pfam" id="PF01761">
    <property type="entry name" value="DHQ_synthase"/>
    <property type="match status" value="1"/>
</dbReference>
<dbReference type="InterPro" id="IPR030960">
    <property type="entry name" value="DHQS/DOIS_N"/>
</dbReference>
<evidence type="ECO:0000256" key="15">
    <source>
        <dbReference type="ARBA" id="ARBA00023141"/>
    </source>
</evidence>
<evidence type="ECO:0000256" key="4">
    <source>
        <dbReference type="ARBA" id="ARBA00004496"/>
    </source>
</evidence>
<evidence type="ECO:0000256" key="3">
    <source>
        <dbReference type="ARBA" id="ARBA00003485"/>
    </source>
</evidence>
<organism evidence="21 22">
    <name type="scientific">Rhodobium gokarnense</name>
    <dbReference type="NCBI Taxonomy" id="364296"/>
    <lineage>
        <taxon>Bacteria</taxon>
        <taxon>Pseudomonadati</taxon>
        <taxon>Pseudomonadota</taxon>
        <taxon>Alphaproteobacteria</taxon>
        <taxon>Hyphomicrobiales</taxon>
        <taxon>Rhodobiaceae</taxon>
        <taxon>Rhodobium</taxon>
    </lineage>
</organism>
<evidence type="ECO:0000256" key="6">
    <source>
        <dbReference type="ARBA" id="ARBA00005412"/>
    </source>
</evidence>
<feature type="binding site" evidence="18">
    <location>
        <position position="155"/>
    </location>
    <ligand>
        <name>NAD(+)</name>
        <dbReference type="ChEBI" id="CHEBI:57540"/>
    </ligand>
</feature>
<accession>A0ABT3H9Q5</accession>
<dbReference type="InterPro" id="IPR030963">
    <property type="entry name" value="DHQ_synth_fam"/>
</dbReference>
<dbReference type="InterPro" id="IPR050071">
    <property type="entry name" value="Dehydroquinate_synthase"/>
</dbReference>
<evidence type="ECO:0000256" key="8">
    <source>
        <dbReference type="ARBA" id="ARBA00017684"/>
    </source>
</evidence>
<name>A0ABT3H9Q5_9HYPH</name>
<comment type="similarity">
    <text evidence="6 18">Belongs to the sugar phosphate cyclases superfamily. Dehydroquinate synthase family.</text>
</comment>
<keyword evidence="13 18" id="KW-0862">Zinc</keyword>
<feature type="binding site" evidence="18">
    <location>
        <begin position="118"/>
        <end position="122"/>
    </location>
    <ligand>
        <name>NAD(+)</name>
        <dbReference type="ChEBI" id="CHEBI:57540"/>
    </ligand>
</feature>
<evidence type="ECO:0000256" key="11">
    <source>
        <dbReference type="ARBA" id="ARBA00022723"/>
    </source>
</evidence>
<evidence type="ECO:0000256" key="12">
    <source>
        <dbReference type="ARBA" id="ARBA00022741"/>
    </source>
</evidence>
<comment type="caution">
    <text evidence="21">The sequence shown here is derived from an EMBL/GenBank/DDBJ whole genome shotgun (WGS) entry which is preliminary data.</text>
</comment>
<reference evidence="22" key="1">
    <citation type="submission" date="2023-07" db="EMBL/GenBank/DDBJ databases">
        <title>Genome sequencing of Purple Non-Sulfur Bacteria from various extreme environments.</title>
        <authorList>
            <person name="Mayer M."/>
        </authorList>
    </citation>
    <scope>NUCLEOTIDE SEQUENCE [LARGE SCALE GENOMIC DNA]</scope>
    <source>
        <strain evidence="22">DSM 17935</strain>
    </source>
</reference>
<dbReference type="Gene3D" id="1.20.1090.10">
    <property type="entry name" value="Dehydroquinate synthase-like - alpha domain"/>
    <property type="match status" value="1"/>
</dbReference>
<keyword evidence="17 18" id="KW-0170">Cobalt</keyword>
<evidence type="ECO:0000256" key="14">
    <source>
        <dbReference type="ARBA" id="ARBA00023027"/>
    </source>
</evidence>
<dbReference type="PANTHER" id="PTHR43622">
    <property type="entry name" value="3-DEHYDROQUINATE SYNTHASE"/>
    <property type="match status" value="1"/>
</dbReference>
<dbReference type="InterPro" id="IPR056179">
    <property type="entry name" value="DHQS_C"/>
</dbReference>
<comment type="cofactor">
    <cofactor evidence="2 18">
        <name>NAD(+)</name>
        <dbReference type="ChEBI" id="CHEBI:57540"/>
    </cofactor>
</comment>
<evidence type="ECO:0000256" key="9">
    <source>
        <dbReference type="ARBA" id="ARBA00022490"/>
    </source>
</evidence>
<keyword evidence="15 18" id="KW-0057">Aromatic amino acid biosynthesis</keyword>
<evidence type="ECO:0000256" key="7">
    <source>
        <dbReference type="ARBA" id="ARBA00013031"/>
    </source>
</evidence>
<keyword evidence="9 18" id="KW-0963">Cytoplasm</keyword>
<dbReference type="Gene3D" id="3.40.50.1970">
    <property type="match status" value="1"/>
</dbReference>
<dbReference type="NCBIfam" id="TIGR01357">
    <property type="entry name" value="aroB"/>
    <property type="match status" value="1"/>
</dbReference>
<evidence type="ECO:0000256" key="18">
    <source>
        <dbReference type="HAMAP-Rule" id="MF_00110"/>
    </source>
</evidence>
<comment type="cofactor">
    <cofactor evidence="18">
        <name>Co(2+)</name>
        <dbReference type="ChEBI" id="CHEBI:48828"/>
    </cofactor>
    <cofactor evidence="18">
        <name>Zn(2+)</name>
        <dbReference type="ChEBI" id="CHEBI:29105"/>
    </cofactor>
    <text evidence="18">Binds 1 divalent metal cation per subunit. Can use either Co(2+) or Zn(2+).</text>
</comment>
<feature type="domain" description="3-dehydroquinate synthase N-terminal" evidence="19">
    <location>
        <begin position="80"/>
        <end position="192"/>
    </location>
</feature>
<sequence>MTAPLAASVAAAEDTVTVALGERSYDILIGDGLIHRAGAEVAARLPGARAVIITDENVAGLHLAALRESLADAGIENEVLTVAPGEASKSFSVYQDLVGHVLEARLERGDVVVALGGGVVGDLAGFVAATVRRGMQFVQVPTTLLAQVDSSVGGKTGINAPQGKNLVGAFYQPALVVADTASLSTLPPRQFASGYAEVAKYGLIDDPKFFGWLERDREAVFAGGQARISAIATSCKAKARVVAADEREGGVRALLNLGHTFGHALEGATGFSDRLFHGEGVAVGMCQAFRFSVRMGLCSPGDADRVEAHLKAAGLPTRISDIPGDVLAVERLMTLIAQDKKVTRGTLTFVLARGIGKSFIARDIAADDVAAFLVEELKK</sequence>
<evidence type="ECO:0000259" key="20">
    <source>
        <dbReference type="Pfam" id="PF24621"/>
    </source>
</evidence>
<evidence type="ECO:0000256" key="1">
    <source>
        <dbReference type="ARBA" id="ARBA00001393"/>
    </source>
</evidence>
<keyword evidence="12 18" id="KW-0547">Nucleotide-binding</keyword>
<evidence type="ECO:0000256" key="16">
    <source>
        <dbReference type="ARBA" id="ARBA00023239"/>
    </source>
</evidence>
<evidence type="ECO:0000313" key="22">
    <source>
        <dbReference type="Proteomes" id="UP001209755"/>
    </source>
</evidence>
<evidence type="ECO:0000256" key="10">
    <source>
        <dbReference type="ARBA" id="ARBA00022605"/>
    </source>
</evidence>
<dbReference type="PANTHER" id="PTHR43622:SF7">
    <property type="entry name" value="3-DEHYDROQUINATE SYNTHASE, CHLOROPLASTIC"/>
    <property type="match status" value="1"/>
</dbReference>
<dbReference type="HAMAP" id="MF_00110">
    <property type="entry name" value="DHQ_synthase"/>
    <property type="match status" value="1"/>
</dbReference>
<proteinExistence type="inferred from homology"/>
<dbReference type="PIRSF" id="PIRSF001455">
    <property type="entry name" value="DHQ_synth"/>
    <property type="match status" value="1"/>
</dbReference>
<feature type="binding site" evidence="18">
    <location>
        <begin position="142"/>
        <end position="143"/>
    </location>
    <ligand>
        <name>NAD(+)</name>
        <dbReference type="ChEBI" id="CHEBI:57540"/>
    </ligand>
</feature>
<feature type="binding site" evidence="18">
    <location>
        <position position="197"/>
    </location>
    <ligand>
        <name>Zn(2+)</name>
        <dbReference type="ChEBI" id="CHEBI:29105"/>
    </ligand>
</feature>
<dbReference type="Pfam" id="PF24621">
    <property type="entry name" value="DHQS_C"/>
    <property type="match status" value="1"/>
</dbReference>
<dbReference type="SUPFAM" id="SSF56796">
    <property type="entry name" value="Dehydroquinate synthase-like"/>
    <property type="match status" value="1"/>
</dbReference>
<evidence type="ECO:0000256" key="17">
    <source>
        <dbReference type="ARBA" id="ARBA00023285"/>
    </source>
</evidence>
<comment type="pathway">
    <text evidence="5 18">Metabolic intermediate biosynthesis; chorismate biosynthesis; chorismate from D-erythrose 4-phosphate and phosphoenolpyruvate: step 2/7.</text>
</comment>
<feature type="binding site" evidence="18">
    <location>
        <position position="164"/>
    </location>
    <ligand>
        <name>NAD(+)</name>
        <dbReference type="ChEBI" id="CHEBI:57540"/>
    </ligand>
</feature>
<keyword evidence="11 18" id="KW-0479">Metal-binding</keyword>
<feature type="domain" description="3-dehydroquinate synthase C-terminal" evidence="20">
    <location>
        <begin position="194"/>
        <end position="342"/>
    </location>
</feature>
<dbReference type="EMBL" id="JAOQNS010000003">
    <property type="protein sequence ID" value="MCW2307119.1"/>
    <property type="molecule type" value="Genomic_DNA"/>
</dbReference>
<evidence type="ECO:0000313" key="21">
    <source>
        <dbReference type="EMBL" id="MCW2307119.1"/>
    </source>
</evidence>
<feature type="binding site" evidence="18">
    <location>
        <position position="259"/>
    </location>
    <ligand>
        <name>Zn(2+)</name>
        <dbReference type="ChEBI" id="CHEBI:29105"/>
    </ligand>
</feature>
<evidence type="ECO:0000256" key="2">
    <source>
        <dbReference type="ARBA" id="ARBA00001911"/>
    </source>
</evidence>
<comment type="caution">
    <text evidence="18">Lacks conserved residue(s) required for the propagation of feature annotation.</text>
</comment>